<feature type="transmembrane region" description="Helical" evidence="6">
    <location>
        <begin position="161"/>
        <end position="184"/>
    </location>
</feature>
<feature type="transmembrane region" description="Helical" evidence="6">
    <location>
        <begin position="88"/>
        <end position="110"/>
    </location>
</feature>
<evidence type="ECO:0000256" key="5">
    <source>
        <dbReference type="ARBA" id="ARBA00023136"/>
    </source>
</evidence>
<dbReference type="GO" id="GO:0005886">
    <property type="term" value="C:plasma membrane"/>
    <property type="evidence" value="ECO:0007669"/>
    <property type="project" value="UniProtKB-SubCell"/>
</dbReference>
<organism evidence="8 9">
    <name type="scientific">Actinoplanes octamycinicus</name>
    <dbReference type="NCBI Taxonomy" id="135948"/>
    <lineage>
        <taxon>Bacteria</taxon>
        <taxon>Bacillati</taxon>
        <taxon>Actinomycetota</taxon>
        <taxon>Actinomycetes</taxon>
        <taxon>Micromonosporales</taxon>
        <taxon>Micromonosporaceae</taxon>
        <taxon>Actinoplanes</taxon>
    </lineage>
</organism>
<dbReference type="AlphaFoldDB" id="A0A7W7M812"/>
<feature type="transmembrane region" description="Helical" evidence="6">
    <location>
        <begin position="303"/>
        <end position="323"/>
    </location>
</feature>
<accession>A0A7W7M812</accession>
<evidence type="ECO:0000256" key="1">
    <source>
        <dbReference type="ARBA" id="ARBA00004651"/>
    </source>
</evidence>
<evidence type="ECO:0000259" key="7">
    <source>
        <dbReference type="PROSITE" id="PS50850"/>
    </source>
</evidence>
<keyword evidence="4 6" id="KW-1133">Transmembrane helix</keyword>
<comment type="caution">
    <text evidence="8">The sequence shown here is derived from an EMBL/GenBank/DDBJ whole genome shotgun (WGS) entry which is preliminary data.</text>
</comment>
<feature type="transmembrane region" description="Helical" evidence="6">
    <location>
        <begin position="214"/>
        <end position="233"/>
    </location>
</feature>
<feature type="transmembrane region" description="Helical" evidence="6">
    <location>
        <begin position="44"/>
        <end position="67"/>
    </location>
</feature>
<dbReference type="RefSeq" id="WP_185041021.1">
    <property type="nucleotide sequence ID" value="NZ_BAABFG010000005.1"/>
</dbReference>
<keyword evidence="2" id="KW-1003">Cell membrane</keyword>
<dbReference type="PROSITE" id="PS50850">
    <property type="entry name" value="MFS"/>
    <property type="match status" value="1"/>
</dbReference>
<dbReference type="InterPro" id="IPR020846">
    <property type="entry name" value="MFS_dom"/>
</dbReference>
<keyword evidence="9" id="KW-1185">Reference proteome</keyword>
<dbReference type="InterPro" id="IPR036259">
    <property type="entry name" value="MFS_trans_sf"/>
</dbReference>
<keyword evidence="5 6" id="KW-0472">Membrane</keyword>
<comment type="subcellular location">
    <subcellularLocation>
        <location evidence="1">Cell membrane</location>
        <topology evidence="1">Multi-pass membrane protein</topology>
    </subcellularLocation>
</comment>
<evidence type="ECO:0000256" key="4">
    <source>
        <dbReference type="ARBA" id="ARBA00022989"/>
    </source>
</evidence>
<feature type="transmembrane region" description="Helical" evidence="6">
    <location>
        <begin position="335"/>
        <end position="357"/>
    </location>
</feature>
<feature type="transmembrane region" description="Helical" evidence="6">
    <location>
        <begin position="245"/>
        <end position="270"/>
    </location>
</feature>
<evidence type="ECO:0000313" key="9">
    <source>
        <dbReference type="Proteomes" id="UP000546162"/>
    </source>
</evidence>
<dbReference type="EMBL" id="JACHNB010000001">
    <property type="protein sequence ID" value="MBB4740447.1"/>
    <property type="molecule type" value="Genomic_DNA"/>
</dbReference>
<gene>
    <name evidence="8" type="ORF">BJY16_003906</name>
</gene>
<keyword evidence="3 6" id="KW-0812">Transmembrane</keyword>
<feature type="transmembrane region" description="Helical" evidence="6">
    <location>
        <begin position="277"/>
        <end position="297"/>
    </location>
</feature>
<feature type="domain" description="Major facilitator superfamily (MFS) profile" evidence="7">
    <location>
        <begin position="1"/>
        <end position="392"/>
    </location>
</feature>
<sequence>MLTVLRDPGFLRLSASYAASASASALLPTALTLAVIDQLGGVRALGLVLGARTLGFIAGVLPAGVIADRLPRHRVMAWASGIRAVATVVTLAFFHLPVAFVCASVFFVGAGEGVFRTAYQALVGERVPEPDRPAANAVTTVVMRVTLVVGPGLATLLYTQLSLVVCLLAGAVLWAGSALLAVVVRGAPRTAARPGAGAATEFRVGLAEARRHRWFLAGLAALAVWLTLAYSVQQLQLPVVSAARFGGYALVGAVLGAYSVGAILGAVLMARWQPRQLGLVAFLGLGLYGLVPISLALSSTPVLIAAAYLVGGIGIEVFNVPWFTAIQREVPTDKLARVSALDFLVSYGMSPIGLVLLPVAGDAWGAGVTLVLAGGATTLACLAALLVPGARRFHDPLVRRADPTRQRVAA</sequence>
<dbReference type="Gene3D" id="1.20.1250.20">
    <property type="entry name" value="MFS general substrate transporter like domains"/>
    <property type="match status" value="1"/>
</dbReference>
<dbReference type="PANTHER" id="PTHR23513:SF11">
    <property type="entry name" value="STAPHYLOFERRIN A TRANSPORTER"/>
    <property type="match status" value="1"/>
</dbReference>
<proteinExistence type="predicted"/>
<dbReference type="SUPFAM" id="SSF103473">
    <property type="entry name" value="MFS general substrate transporter"/>
    <property type="match status" value="1"/>
</dbReference>
<feature type="transmembrane region" description="Helical" evidence="6">
    <location>
        <begin position="363"/>
        <end position="387"/>
    </location>
</feature>
<evidence type="ECO:0000313" key="8">
    <source>
        <dbReference type="EMBL" id="MBB4740447.1"/>
    </source>
</evidence>
<name>A0A7W7M812_9ACTN</name>
<dbReference type="PANTHER" id="PTHR23513">
    <property type="entry name" value="INTEGRAL MEMBRANE EFFLUX PROTEIN-RELATED"/>
    <property type="match status" value="1"/>
</dbReference>
<dbReference type="Proteomes" id="UP000546162">
    <property type="component" value="Unassembled WGS sequence"/>
</dbReference>
<evidence type="ECO:0000256" key="3">
    <source>
        <dbReference type="ARBA" id="ARBA00022692"/>
    </source>
</evidence>
<dbReference type="Pfam" id="PF07690">
    <property type="entry name" value="MFS_1"/>
    <property type="match status" value="1"/>
</dbReference>
<protein>
    <submittedName>
        <fullName evidence="8">MFS family permease</fullName>
    </submittedName>
</protein>
<dbReference type="CDD" id="cd06173">
    <property type="entry name" value="MFS_MefA_like"/>
    <property type="match status" value="1"/>
</dbReference>
<dbReference type="InterPro" id="IPR011701">
    <property type="entry name" value="MFS"/>
</dbReference>
<reference evidence="8 9" key="1">
    <citation type="submission" date="2020-08" db="EMBL/GenBank/DDBJ databases">
        <title>Sequencing the genomes of 1000 actinobacteria strains.</title>
        <authorList>
            <person name="Klenk H.-P."/>
        </authorList>
    </citation>
    <scope>NUCLEOTIDE SEQUENCE [LARGE SCALE GENOMIC DNA]</scope>
    <source>
        <strain evidence="8 9">DSM 45809</strain>
    </source>
</reference>
<evidence type="ECO:0000256" key="2">
    <source>
        <dbReference type="ARBA" id="ARBA00022475"/>
    </source>
</evidence>
<dbReference type="GO" id="GO:0022857">
    <property type="term" value="F:transmembrane transporter activity"/>
    <property type="evidence" value="ECO:0007669"/>
    <property type="project" value="InterPro"/>
</dbReference>
<evidence type="ECO:0000256" key="6">
    <source>
        <dbReference type="SAM" id="Phobius"/>
    </source>
</evidence>